<dbReference type="EMBL" id="JAVRQU010000032">
    <property type="protein sequence ID" value="KAK5689428.1"/>
    <property type="molecule type" value="Genomic_DNA"/>
</dbReference>
<sequence length="305" mass="34032">MNTIHHHTYQPSISSPLACHVTCATDIDYNPYAPSLRRPKVILHLGSRRRRRDKTPTPEHSVSVTSHPRHRLHSESGGDHLASGSLPFEREDSPPPEEDPLPPDLGAELQRLEENSEENSDTPPAMTGIPHLDPRLAAPEFRSWPTLEQSMPTTHSSAAPVQSPAQTLANARTTFRDGPAFARYHIHRDEQPSQEQDNYRWDARSQSDGQPRDPSPSSDIQATPRTVLADSEHDEEVVARFVRKRGLDTEVVNHRHSTDSTTEDSPPTKKQRTAERADDDDEIVQANVDSTSQEAAEVETQQAGM</sequence>
<accession>A0AAN7VQB0</accession>
<evidence type="ECO:0000313" key="3">
    <source>
        <dbReference type="Proteomes" id="UP001310594"/>
    </source>
</evidence>
<feature type="compositionally biased region" description="Basic and acidic residues" evidence="1">
    <location>
        <begin position="187"/>
        <end position="205"/>
    </location>
</feature>
<organism evidence="2 3">
    <name type="scientific">Elasticomyces elasticus</name>
    <dbReference type="NCBI Taxonomy" id="574655"/>
    <lineage>
        <taxon>Eukaryota</taxon>
        <taxon>Fungi</taxon>
        <taxon>Dikarya</taxon>
        <taxon>Ascomycota</taxon>
        <taxon>Pezizomycotina</taxon>
        <taxon>Dothideomycetes</taxon>
        <taxon>Dothideomycetidae</taxon>
        <taxon>Mycosphaerellales</taxon>
        <taxon>Teratosphaeriaceae</taxon>
        <taxon>Elasticomyces</taxon>
    </lineage>
</organism>
<dbReference type="AlphaFoldDB" id="A0AAN7VQB0"/>
<feature type="compositionally biased region" description="Basic and acidic residues" evidence="1">
    <location>
        <begin position="245"/>
        <end position="258"/>
    </location>
</feature>
<reference evidence="2" key="1">
    <citation type="submission" date="2023-08" db="EMBL/GenBank/DDBJ databases">
        <title>Black Yeasts Isolated from many extreme environments.</title>
        <authorList>
            <person name="Coleine C."/>
            <person name="Stajich J.E."/>
            <person name="Selbmann L."/>
        </authorList>
    </citation>
    <scope>NUCLEOTIDE SEQUENCE</scope>
    <source>
        <strain evidence="2">CCFEE 5810</strain>
    </source>
</reference>
<comment type="caution">
    <text evidence="2">The sequence shown here is derived from an EMBL/GenBank/DDBJ whole genome shotgun (WGS) entry which is preliminary data.</text>
</comment>
<name>A0AAN7VQB0_9PEZI</name>
<evidence type="ECO:0000256" key="1">
    <source>
        <dbReference type="SAM" id="MobiDB-lite"/>
    </source>
</evidence>
<feature type="region of interest" description="Disordered" evidence="1">
    <location>
        <begin position="43"/>
        <end position="134"/>
    </location>
</feature>
<feature type="compositionally biased region" description="Polar residues" evidence="1">
    <location>
        <begin position="287"/>
        <end position="305"/>
    </location>
</feature>
<dbReference type="Proteomes" id="UP001310594">
    <property type="component" value="Unassembled WGS sequence"/>
</dbReference>
<proteinExistence type="predicted"/>
<evidence type="ECO:0000313" key="2">
    <source>
        <dbReference type="EMBL" id="KAK5689428.1"/>
    </source>
</evidence>
<feature type="compositionally biased region" description="Basic residues" evidence="1">
    <location>
        <begin position="43"/>
        <end position="53"/>
    </location>
</feature>
<protein>
    <submittedName>
        <fullName evidence="2">Uncharacterized protein</fullName>
    </submittedName>
</protein>
<gene>
    <name evidence="2" type="ORF">LTR97_012902</name>
</gene>
<feature type="compositionally biased region" description="Polar residues" evidence="1">
    <location>
        <begin position="206"/>
        <end position="224"/>
    </location>
</feature>
<feature type="region of interest" description="Disordered" evidence="1">
    <location>
        <begin position="185"/>
        <end position="305"/>
    </location>
</feature>